<feature type="active site" description="Proton donor" evidence="10">
    <location>
        <position position="195"/>
    </location>
</feature>
<evidence type="ECO:0000313" key="16">
    <source>
        <dbReference type="EMBL" id="KGQ22158.1"/>
    </source>
</evidence>
<comment type="pathway">
    <text evidence="1 12">Amino-acid biosynthesis; L-threonine biosynthesis; L-threonine from L-aspartate: step 3/5.</text>
</comment>
<dbReference type="GO" id="GO:0009088">
    <property type="term" value="P:threonine biosynthetic process"/>
    <property type="evidence" value="ECO:0007669"/>
    <property type="project" value="UniProtKB-UniPathway"/>
</dbReference>
<evidence type="ECO:0000256" key="10">
    <source>
        <dbReference type="PIRSR" id="PIRSR036497-1"/>
    </source>
</evidence>
<evidence type="ECO:0000256" key="5">
    <source>
        <dbReference type="ARBA" id="ARBA00013376"/>
    </source>
</evidence>
<evidence type="ECO:0000313" key="17">
    <source>
        <dbReference type="Proteomes" id="UP000030364"/>
    </source>
</evidence>
<dbReference type="InterPro" id="IPR022697">
    <property type="entry name" value="HDH_short"/>
</dbReference>
<proteinExistence type="inferred from homology"/>
<keyword evidence="9 12" id="KW-0486">Methionine biosynthesis</keyword>
<comment type="similarity">
    <text evidence="3 13">Belongs to the homoserine dehydrogenase family.</text>
</comment>
<feature type="binding site" evidence="11">
    <location>
        <position position="99"/>
    </location>
    <ligand>
        <name>NADPH</name>
        <dbReference type="ChEBI" id="CHEBI:57783"/>
    </ligand>
</feature>
<dbReference type="InterPro" id="IPR001342">
    <property type="entry name" value="HDH_cat"/>
</dbReference>
<dbReference type="PANTHER" id="PTHR43331:SF1">
    <property type="entry name" value="HOMOSERINE DEHYDROGENASE"/>
    <property type="match status" value="1"/>
</dbReference>
<dbReference type="SUPFAM" id="SSF55347">
    <property type="entry name" value="Glyceraldehyde-3-phosphate dehydrogenase-like, C-terminal domain"/>
    <property type="match status" value="1"/>
</dbReference>
<dbReference type="Gene3D" id="3.40.50.720">
    <property type="entry name" value="NAD(P)-binding Rossmann-like Domain"/>
    <property type="match status" value="1"/>
</dbReference>
<comment type="caution">
    <text evidence="16">The sequence shown here is derived from an EMBL/GenBank/DDBJ whole genome shotgun (WGS) entry which is preliminary data.</text>
</comment>
<protein>
    <recommendedName>
        <fullName evidence="5 12">Homoserine dehydrogenase</fullName>
        <ecNumber evidence="4 12">1.1.1.3</ecNumber>
    </recommendedName>
</protein>
<keyword evidence="6 12" id="KW-0028">Amino-acid biosynthesis</keyword>
<dbReference type="FunFam" id="3.30.360.10:FF:000005">
    <property type="entry name" value="Homoserine dehydrogenase"/>
    <property type="match status" value="1"/>
</dbReference>
<evidence type="ECO:0000256" key="7">
    <source>
        <dbReference type="ARBA" id="ARBA00022697"/>
    </source>
</evidence>
<gene>
    <name evidence="16" type="ORF">THFILI_08715</name>
</gene>
<dbReference type="GO" id="GO:0050661">
    <property type="term" value="F:NADP binding"/>
    <property type="evidence" value="ECO:0007669"/>
    <property type="project" value="InterPro"/>
</dbReference>
<dbReference type="UniPathway" id="UPA00051">
    <property type="reaction ID" value="UER00465"/>
</dbReference>
<keyword evidence="11 12" id="KW-0521">NADP</keyword>
<reference evidence="16 17" key="1">
    <citation type="journal article" date="2015" name="Genome Announc.">
        <title>Draft Genome Sequence of the Thermophile Thermus filiformis ATCC 43280, Producer of Carotenoid-(Di)glucoside-Branched Fatty Acid (Di)esters and Source of Hyperthermostable Enzymes of Biotechnological Interest.</title>
        <authorList>
            <person name="Mandelli F."/>
            <person name="Oliveira Ramires B."/>
            <person name="Couger M.B."/>
            <person name="Paixao D.A."/>
            <person name="Camilo C.M."/>
            <person name="Polikarpov I."/>
            <person name="Prade R."/>
            <person name="Riano-Pachon D.M."/>
            <person name="Squina F.M."/>
        </authorList>
    </citation>
    <scope>NUCLEOTIDE SEQUENCE [LARGE SCALE GENOMIC DNA]</scope>
    <source>
        <strain evidence="16 17">ATCC 43280</strain>
    </source>
</reference>
<evidence type="ECO:0000256" key="2">
    <source>
        <dbReference type="ARBA" id="ARBA00005062"/>
    </source>
</evidence>
<dbReference type="Pfam" id="PF00742">
    <property type="entry name" value="Homoserine_dh"/>
    <property type="match status" value="1"/>
</dbReference>
<dbReference type="PROSITE" id="PS01042">
    <property type="entry name" value="HOMOSER_DHGENASE"/>
    <property type="match status" value="1"/>
</dbReference>
<dbReference type="PATRIC" id="fig|276.5.peg.1032"/>
<evidence type="ECO:0000259" key="14">
    <source>
        <dbReference type="Pfam" id="PF00742"/>
    </source>
</evidence>
<dbReference type="InterPro" id="IPR019811">
    <property type="entry name" value="HDH_CS"/>
</dbReference>
<dbReference type="RefSeq" id="WP_038063656.1">
    <property type="nucleotide sequence ID" value="NZ_JPSL02000040.1"/>
</dbReference>
<name>A0A0A2WQV5_THEFI</name>
<feature type="binding site" evidence="11">
    <location>
        <position position="180"/>
    </location>
    <ligand>
        <name>L-homoserine</name>
        <dbReference type="ChEBI" id="CHEBI:57476"/>
    </ligand>
</feature>
<dbReference type="NCBIfam" id="NF004976">
    <property type="entry name" value="PRK06349.1"/>
    <property type="match status" value="1"/>
</dbReference>
<dbReference type="Gene3D" id="3.30.360.10">
    <property type="entry name" value="Dihydrodipicolinate Reductase, domain 2"/>
    <property type="match status" value="1"/>
</dbReference>
<evidence type="ECO:0000256" key="12">
    <source>
        <dbReference type="RuleBase" id="RU000579"/>
    </source>
</evidence>
<dbReference type="STRING" id="276.THFILI_08715"/>
<evidence type="ECO:0000259" key="15">
    <source>
        <dbReference type="Pfam" id="PF03447"/>
    </source>
</evidence>
<feature type="domain" description="Homoserine dehydrogenase catalytic" evidence="14">
    <location>
        <begin position="135"/>
        <end position="302"/>
    </location>
</feature>
<dbReference type="Proteomes" id="UP000030364">
    <property type="component" value="Unassembled WGS sequence"/>
</dbReference>
<evidence type="ECO:0000256" key="4">
    <source>
        <dbReference type="ARBA" id="ARBA00013213"/>
    </source>
</evidence>
<dbReference type="OrthoDB" id="9808167at2"/>
<keyword evidence="17" id="KW-1185">Reference proteome</keyword>
<keyword evidence="8 12" id="KW-0560">Oxidoreductase</keyword>
<evidence type="ECO:0000256" key="1">
    <source>
        <dbReference type="ARBA" id="ARBA00005056"/>
    </source>
</evidence>
<comment type="pathway">
    <text evidence="2 12">Amino-acid biosynthesis; L-methionine biosynthesis via de novo pathway; L-homoserine from L-aspartate: step 3/3.</text>
</comment>
<sequence>METLTLALLGGGTVGSAFYALVQERLEELHALGVSPRFLGVLVRDKGKPRAIPQDLLRVEPFDLLEADVVVEALGGVEAPLRLVLPALEAGIPLITANKALLAEAWEALRPFAEKGLIYHEASVMAGTPALSFLETLRGSEVLELHGILNGTTLYILQEMEGGRTYAEALAEAQRLGYAEADPTLDVEGIDAAHKLTLLARLLVDPGFPFARVEARGIARLTPEALKEARVRGERVRLLASLYGEGGEWRAVVAPRRLPQDHPLARAPGNALWVRTRPLGEVFVTGPGAGGGATASGLLADLFRLLLGGPGHRPAPRARLPRAEGSPFSALE</sequence>
<dbReference type="InterPro" id="IPR005106">
    <property type="entry name" value="Asp/hSer_DH_NAD-bd"/>
</dbReference>
<dbReference type="AlphaFoldDB" id="A0A0A2WQV5"/>
<dbReference type="EC" id="1.1.1.3" evidence="4 12"/>
<dbReference type="EMBL" id="JPSL02000040">
    <property type="protein sequence ID" value="KGQ22158.1"/>
    <property type="molecule type" value="Genomic_DNA"/>
</dbReference>
<dbReference type="PANTHER" id="PTHR43331">
    <property type="entry name" value="HOMOSERINE DEHYDROGENASE"/>
    <property type="match status" value="1"/>
</dbReference>
<dbReference type="GO" id="GO:0004412">
    <property type="term" value="F:homoserine dehydrogenase activity"/>
    <property type="evidence" value="ECO:0007669"/>
    <property type="project" value="UniProtKB-EC"/>
</dbReference>
<evidence type="ECO:0000256" key="8">
    <source>
        <dbReference type="ARBA" id="ARBA00023002"/>
    </source>
</evidence>
<accession>A0A0A2WQV5</accession>
<evidence type="ECO:0000256" key="3">
    <source>
        <dbReference type="ARBA" id="ARBA00006753"/>
    </source>
</evidence>
<evidence type="ECO:0000256" key="9">
    <source>
        <dbReference type="ARBA" id="ARBA00023167"/>
    </source>
</evidence>
<dbReference type="UniPathway" id="UPA00050">
    <property type="reaction ID" value="UER00063"/>
</dbReference>
<evidence type="ECO:0000256" key="13">
    <source>
        <dbReference type="RuleBase" id="RU004171"/>
    </source>
</evidence>
<dbReference type="GO" id="GO:0009086">
    <property type="term" value="P:methionine biosynthetic process"/>
    <property type="evidence" value="ECO:0007669"/>
    <property type="project" value="UniProtKB-KW"/>
</dbReference>
<dbReference type="PIRSF" id="PIRSF036497">
    <property type="entry name" value="HDH_short"/>
    <property type="match status" value="1"/>
</dbReference>
<dbReference type="InterPro" id="IPR036291">
    <property type="entry name" value="NAD(P)-bd_dom_sf"/>
</dbReference>
<evidence type="ECO:0000256" key="11">
    <source>
        <dbReference type="PIRSR" id="PIRSR036497-2"/>
    </source>
</evidence>
<feature type="domain" description="Aspartate/homoserine dehydrogenase NAD-binding" evidence="15">
    <location>
        <begin position="10"/>
        <end position="115"/>
    </location>
</feature>
<keyword evidence="7 12" id="KW-0791">Threonine biosynthesis</keyword>
<dbReference type="Pfam" id="PF03447">
    <property type="entry name" value="NAD_binding_3"/>
    <property type="match status" value="1"/>
</dbReference>
<dbReference type="SUPFAM" id="SSF51735">
    <property type="entry name" value="NAD(P)-binding Rossmann-fold domains"/>
    <property type="match status" value="1"/>
</dbReference>
<feature type="binding site" evidence="11">
    <location>
        <begin position="10"/>
        <end position="15"/>
    </location>
    <ligand>
        <name>NADP(+)</name>
        <dbReference type="ChEBI" id="CHEBI:58349"/>
    </ligand>
</feature>
<comment type="catalytic activity">
    <reaction evidence="12">
        <text>L-homoserine + NADP(+) = L-aspartate 4-semialdehyde + NADPH + H(+)</text>
        <dbReference type="Rhea" id="RHEA:15761"/>
        <dbReference type="ChEBI" id="CHEBI:15378"/>
        <dbReference type="ChEBI" id="CHEBI:57476"/>
        <dbReference type="ChEBI" id="CHEBI:57783"/>
        <dbReference type="ChEBI" id="CHEBI:58349"/>
        <dbReference type="ChEBI" id="CHEBI:537519"/>
        <dbReference type="EC" id="1.1.1.3"/>
    </reaction>
</comment>
<organism evidence="16 17">
    <name type="scientific">Thermus filiformis</name>
    <dbReference type="NCBI Taxonomy" id="276"/>
    <lineage>
        <taxon>Bacteria</taxon>
        <taxon>Thermotogati</taxon>
        <taxon>Deinococcota</taxon>
        <taxon>Deinococci</taxon>
        <taxon>Thermales</taxon>
        <taxon>Thermaceae</taxon>
        <taxon>Thermus</taxon>
    </lineage>
</organism>
<evidence type="ECO:0000256" key="6">
    <source>
        <dbReference type="ARBA" id="ARBA00022605"/>
    </source>
</evidence>